<gene>
    <name evidence="4" type="ORF">P691DRAFT_767837</name>
</gene>
<keyword evidence="3" id="KW-0732">Signal</keyword>
<evidence type="ECO:0000313" key="4">
    <source>
        <dbReference type="EMBL" id="KAF9440383.1"/>
    </source>
</evidence>
<evidence type="ECO:0008006" key="6">
    <source>
        <dbReference type="Google" id="ProtNLM"/>
    </source>
</evidence>
<feature type="signal peptide" evidence="3">
    <location>
        <begin position="1"/>
        <end position="19"/>
    </location>
</feature>
<feature type="chain" id="PRO_5040233470" description="Glucose-methanol-choline oxidoreductase N-terminal domain-containing protein" evidence="3">
    <location>
        <begin position="20"/>
        <end position="65"/>
    </location>
</feature>
<name>A0A9P5WWX9_9AGAR</name>
<evidence type="ECO:0000256" key="2">
    <source>
        <dbReference type="ARBA" id="ARBA00011245"/>
    </source>
</evidence>
<comment type="subunit">
    <text evidence="2">Monomer.</text>
</comment>
<comment type="caution">
    <text evidence="4">The sequence shown here is derived from an EMBL/GenBank/DDBJ whole genome shotgun (WGS) entry which is preliminary data.</text>
</comment>
<evidence type="ECO:0000256" key="1">
    <source>
        <dbReference type="ARBA" id="ARBA00010790"/>
    </source>
</evidence>
<evidence type="ECO:0000313" key="5">
    <source>
        <dbReference type="Proteomes" id="UP000807342"/>
    </source>
</evidence>
<protein>
    <recommendedName>
        <fullName evidence="6">Glucose-methanol-choline oxidoreductase N-terminal domain-containing protein</fullName>
    </recommendedName>
</protein>
<dbReference type="OrthoDB" id="269227at2759"/>
<dbReference type="Proteomes" id="UP000807342">
    <property type="component" value="Unassembled WGS sequence"/>
</dbReference>
<dbReference type="Gene3D" id="3.50.50.60">
    <property type="entry name" value="FAD/NAD(P)-binding domain"/>
    <property type="match status" value="1"/>
</dbReference>
<comment type="similarity">
    <text evidence="1">Belongs to the GMC oxidoreductase family.</text>
</comment>
<dbReference type="GO" id="GO:0016491">
    <property type="term" value="F:oxidoreductase activity"/>
    <property type="evidence" value="ECO:0007669"/>
    <property type="project" value="TreeGrafter"/>
</dbReference>
<keyword evidence="5" id="KW-1185">Reference proteome</keyword>
<organism evidence="4 5">
    <name type="scientific">Macrolepiota fuliginosa MF-IS2</name>
    <dbReference type="NCBI Taxonomy" id="1400762"/>
    <lineage>
        <taxon>Eukaryota</taxon>
        <taxon>Fungi</taxon>
        <taxon>Dikarya</taxon>
        <taxon>Basidiomycota</taxon>
        <taxon>Agaricomycotina</taxon>
        <taxon>Agaricomycetes</taxon>
        <taxon>Agaricomycetidae</taxon>
        <taxon>Agaricales</taxon>
        <taxon>Agaricineae</taxon>
        <taxon>Agaricaceae</taxon>
        <taxon>Macrolepiota</taxon>
    </lineage>
</organism>
<dbReference type="PANTHER" id="PTHR11552:SF147">
    <property type="entry name" value="CHOLINE DEHYDROGENASE, MITOCHONDRIAL"/>
    <property type="match status" value="1"/>
</dbReference>
<dbReference type="InterPro" id="IPR012132">
    <property type="entry name" value="GMC_OxRdtase"/>
</dbReference>
<sequence length="65" mass="6758">MFLNLVFTVGLGSLGLCATNSTTQDVSNVKWDFIIVGGGTAGSVLASRLTENPDFNVPLIEAGPM</sequence>
<dbReference type="EMBL" id="MU152575">
    <property type="protein sequence ID" value="KAF9440383.1"/>
    <property type="molecule type" value="Genomic_DNA"/>
</dbReference>
<dbReference type="AlphaFoldDB" id="A0A9P5WWX9"/>
<evidence type="ECO:0000256" key="3">
    <source>
        <dbReference type="SAM" id="SignalP"/>
    </source>
</evidence>
<proteinExistence type="inferred from homology"/>
<accession>A0A9P5WWX9</accession>
<dbReference type="GO" id="GO:0050660">
    <property type="term" value="F:flavin adenine dinucleotide binding"/>
    <property type="evidence" value="ECO:0007669"/>
    <property type="project" value="InterPro"/>
</dbReference>
<dbReference type="InterPro" id="IPR036188">
    <property type="entry name" value="FAD/NAD-bd_sf"/>
</dbReference>
<dbReference type="Pfam" id="PF13450">
    <property type="entry name" value="NAD_binding_8"/>
    <property type="match status" value="1"/>
</dbReference>
<reference evidence="4" key="1">
    <citation type="submission" date="2020-11" db="EMBL/GenBank/DDBJ databases">
        <authorList>
            <consortium name="DOE Joint Genome Institute"/>
            <person name="Ahrendt S."/>
            <person name="Riley R."/>
            <person name="Andreopoulos W."/>
            <person name="Labutti K."/>
            <person name="Pangilinan J."/>
            <person name="Ruiz-Duenas F.J."/>
            <person name="Barrasa J.M."/>
            <person name="Sanchez-Garcia M."/>
            <person name="Camarero S."/>
            <person name="Miyauchi S."/>
            <person name="Serrano A."/>
            <person name="Linde D."/>
            <person name="Babiker R."/>
            <person name="Drula E."/>
            <person name="Ayuso-Fernandez I."/>
            <person name="Pacheco R."/>
            <person name="Padilla G."/>
            <person name="Ferreira P."/>
            <person name="Barriuso J."/>
            <person name="Kellner H."/>
            <person name="Castanera R."/>
            <person name="Alfaro M."/>
            <person name="Ramirez L."/>
            <person name="Pisabarro A.G."/>
            <person name="Kuo A."/>
            <person name="Tritt A."/>
            <person name="Lipzen A."/>
            <person name="He G."/>
            <person name="Yan M."/>
            <person name="Ng V."/>
            <person name="Cullen D."/>
            <person name="Martin F."/>
            <person name="Rosso M.-N."/>
            <person name="Henrissat B."/>
            <person name="Hibbett D."/>
            <person name="Martinez A.T."/>
            <person name="Grigoriev I.V."/>
        </authorList>
    </citation>
    <scope>NUCLEOTIDE SEQUENCE</scope>
    <source>
        <strain evidence="4">MF-IS2</strain>
    </source>
</reference>
<dbReference type="SUPFAM" id="SSF51905">
    <property type="entry name" value="FAD/NAD(P)-binding domain"/>
    <property type="match status" value="1"/>
</dbReference>
<dbReference type="PANTHER" id="PTHR11552">
    <property type="entry name" value="GLUCOSE-METHANOL-CHOLINE GMC OXIDOREDUCTASE"/>
    <property type="match status" value="1"/>
</dbReference>